<dbReference type="Gene3D" id="1.20.1180.10">
    <property type="entry name" value="Udp N-acetylglucosamine O-acyltransferase, C-terminal domain"/>
    <property type="match status" value="1"/>
</dbReference>
<dbReference type="PANTHER" id="PTHR43480:SF1">
    <property type="entry name" value="ACYL-[ACYL-CARRIER-PROTEIN]--UDP-N-ACETYLGLUCOSAMINE O-ACYLTRANSFERASE, MITOCHONDRIAL-RELATED"/>
    <property type="match status" value="1"/>
</dbReference>
<sequence>MPIHPTAVIHSSAELDPSAEVGPYVIIDGPAKIAAGARIEAHAQIVGRVEIGEGCVIGRAAVIGADPQDIHFKTETDSSVILGPRNVIREHVTIHRGSKPGSATRLGEGNFLMVGAHLAHDVQLGNKNILANACLLAGHIQVGNNTFIGGGAVFHQFIRIGDSCVIQGNGSFGKDIPHFCAAMRTNRITSLNIIGLRRQGFTSEQRAAIKDLFKLLFCSGKNISQALAIAREREWSEPASRLLDFVSAPSKRGICPWRGEVDLED</sequence>
<evidence type="ECO:0000256" key="3">
    <source>
        <dbReference type="ARBA" id="ARBA00022556"/>
    </source>
</evidence>
<dbReference type="InterPro" id="IPR010137">
    <property type="entry name" value="Lipid_A_LpxA"/>
</dbReference>
<dbReference type="NCBIfam" id="NF003657">
    <property type="entry name" value="PRK05289.1"/>
    <property type="match status" value="1"/>
</dbReference>
<dbReference type="Pfam" id="PF13720">
    <property type="entry name" value="Acetyltransf_11"/>
    <property type="match status" value="1"/>
</dbReference>
<keyword evidence="4 9" id="KW-0808">Transferase</keyword>
<evidence type="ECO:0000256" key="2">
    <source>
        <dbReference type="ARBA" id="ARBA00022516"/>
    </source>
</evidence>
<dbReference type="Pfam" id="PF00132">
    <property type="entry name" value="Hexapep"/>
    <property type="match status" value="1"/>
</dbReference>
<evidence type="ECO:0000256" key="5">
    <source>
        <dbReference type="ARBA" id="ARBA00022737"/>
    </source>
</evidence>
<dbReference type="GO" id="GO:0009245">
    <property type="term" value="P:lipid A biosynthetic process"/>
    <property type="evidence" value="ECO:0007669"/>
    <property type="project" value="UniProtKB-KW"/>
</dbReference>
<dbReference type="GO" id="GO:0008780">
    <property type="term" value="F:acyl-[acyl-carrier-protein]-UDP-N-acetylglucosamine O-acyltransferase activity"/>
    <property type="evidence" value="ECO:0007669"/>
    <property type="project" value="InterPro"/>
</dbReference>
<evidence type="ECO:0000313" key="10">
    <source>
        <dbReference type="Proteomes" id="UP000321577"/>
    </source>
</evidence>
<dbReference type="PANTHER" id="PTHR43480">
    <property type="entry name" value="ACYL-[ACYL-CARRIER-PROTEIN]--UDP-N-ACETYLGLUCOSAMINE O-ACYLTRANSFERASE"/>
    <property type="match status" value="1"/>
</dbReference>
<dbReference type="GO" id="GO:0016020">
    <property type="term" value="C:membrane"/>
    <property type="evidence" value="ECO:0007669"/>
    <property type="project" value="GOC"/>
</dbReference>
<name>A0A512M979_9BACT</name>
<dbReference type="AlphaFoldDB" id="A0A512M979"/>
<dbReference type="PROSITE" id="PS00101">
    <property type="entry name" value="HEXAPEP_TRANSFERASES"/>
    <property type="match status" value="1"/>
</dbReference>
<accession>A0A512M979</accession>
<comment type="caution">
    <text evidence="9">The sequence shown here is derived from an EMBL/GenBank/DDBJ whole genome shotgun (WGS) entry which is preliminary data.</text>
</comment>
<protein>
    <submittedName>
        <fullName evidence="9">Acyl-[acyl-carrier-protein]--UDP-N-acetylglucosamine O-acyltransferase</fullName>
    </submittedName>
</protein>
<organism evidence="9 10">
    <name type="scientific">Brevifollis gellanilyticus</name>
    <dbReference type="NCBI Taxonomy" id="748831"/>
    <lineage>
        <taxon>Bacteria</taxon>
        <taxon>Pseudomonadati</taxon>
        <taxon>Verrucomicrobiota</taxon>
        <taxon>Verrucomicrobiia</taxon>
        <taxon>Verrucomicrobiales</taxon>
        <taxon>Verrucomicrobiaceae</taxon>
    </lineage>
</organism>
<keyword evidence="3" id="KW-0441">Lipid A biosynthesis</keyword>
<dbReference type="InterPro" id="IPR018357">
    <property type="entry name" value="Hexapep_transf_CS"/>
</dbReference>
<evidence type="ECO:0000256" key="1">
    <source>
        <dbReference type="ARBA" id="ARBA00022490"/>
    </source>
</evidence>
<dbReference type="NCBIfam" id="TIGR01852">
    <property type="entry name" value="lipid_A_lpxA"/>
    <property type="match status" value="1"/>
</dbReference>
<evidence type="ECO:0000256" key="6">
    <source>
        <dbReference type="ARBA" id="ARBA00023098"/>
    </source>
</evidence>
<evidence type="ECO:0000256" key="4">
    <source>
        <dbReference type="ARBA" id="ARBA00022679"/>
    </source>
</evidence>
<feature type="domain" description="UDP N-acetylglucosamine O-acyltransferase C-terminal" evidence="8">
    <location>
        <begin position="175"/>
        <end position="255"/>
    </location>
</feature>
<keyword evidence="1" id="KW-0963">Cytoplasm</keyword>
<reference evidence="9 10" key="1">
    <citation type="submission" date="2019-07" db="EMBL/GenBank/DDBJ databases">
        <title>Whole genome shotgun sequence of Brevifollis gellanilyticus NBRC 108608.</title>
        <authorList>
            <person name="Hosoyama A."/>
            <person name="Uohara A."/>
            <person name="Ohji S."/>
            <person name="Ichikawa N."/>
        </authorList>
    </citation>
    <scope>NUCLEOTIDE SEQUENCE [LARGE SCALE GENOMIC DNA]</scope>
    <source>
        <strain evidence="9 10">NBRC 108608</strain>
    </source>
</reference>
<dbReference type="EMBL" id="BKAG01000016">
    <property type="protein sequence ID" value="GEP43297.1"/>
    <property type="molecule type" value="Genomic_DNA"/>
</dbReference>
<dbReference type="InterPro" id="IPR037157">
    <property type="entry name" value="Acetyltransf_C_sf"/>
</dbReference>
<evidence type="ECO:0000259" key="8">
    <source>
        <dbReference type="Pfam" id="PF13720"/>
    </source>
</evidence>
<dbReference type="OrthoDB" id="9807278at2"/>
<dbReference type="SUPFAM" id="SSF51161">
    <property type="entry name" value="Trimeric LpxA-like enzymes"/>
    <property type="match status" value="1"/>
</dbReference>
<proteinExistence type="predicted"/>
<dbReference type="InterPro" id="IPR029098">
    <property type="entry name" value="Acetyltransf_C"/>
</dbReference>
<dbReference type="PIRSF" id="PIRSF000456">
    <property type="entry name" value="UDP-GlcNAc_acltr"/>
    <property type="match status" value="1"/>
</dbReference>
<dbReference type="RefSeq" id="WP_146850878.1">
    <property type="nucleotide sequence ID" value="NZ_BKAG01000016.1"/>
</dbReference>
<evidence type="ECO:0000313" key="9">
    <source>
        <dbReference type="EMBL" id="GEP43297.1"/>
    </source>
</evidence>
<dbReference type="Gene3D" id="2.160.10.10">
    <property type="entry name" value="Hexapeptide repeat proteins"/>
    <property type="match status" value="1"/>
</dbReference>
<keyword evidence="2" id="KW-0444">Lipid biosynthesis</keyword>
<evidence type="ECO:0000256" key="7">
    <source>
        <dbReference type="ARBA" id="ARBA00023315"/>
    </source>
</evidence>
<dbReference type="Proteomes" id="UP000321577">
    <property type="component" value="Unassembled WGS sequence"/>
</dbReference>
<gene>
    <name evidence="9" type="primary">lpxA-2</name>
    <name evidence="9" type="ORF">BGE01nite_25880</name>
</gene>
<keyword evidence="5" id="KW-0677">Repeat</keyword>
<keyword evidence="6" id="KW-0443">Lipid metabolism</keyword>
<keyword evidence="7 9" id="KW-0012">Acyltransferase</keyword>
<dbReference type="InterPro" id="IPR001451">
    <property type="entry name" value="Hexapep"/>
</dbReference>
<keyword evidence="10" id="KW-1185">Reference proteome</keyword>
<dbReference type="InterPro" id="IPR011004">
    <property type="entry name" value="Trimer_LpxA-like_sf"/>
</dbReference>